<comment type="caution">
    <text evidence="5">The sequence shown here is derived from an EMBL/GenBank/DDBJ whole genome shotgun (WGS) entry which is preliminary data.</text>
</comment>
<dbReference type="PANTHER" id="PTHR42756:SF1">
    <property type="entry name" value="TRANSCRIPTIONAL REPRESSOR OF EMRAB OPERON"/>
    <property type="match status" value="1"/>
</dbReference>
<dbReference type="Proteomes" id="UP000587880">
    <property type="component" value="Unassembled WGS sequence"/>
</dbReference>
<dbReference type="RefSeq" id="WP_168983264.1">
    <property type="nucleotide sequence ID" value="NZ_JABAGD010000064.1"/>
</dbReference>
<dbReference type="GO" id="GO:0003700">
    <property type="term" value="F:DNA-binding transcription factor activity"/>
    <property type="evidence" value="ECO:0007669"/>
    <property type="project" value="InterPro"/>
</dbReference>
<dbReference type="EMBL" id="JABAGD010000064">
    <property type="protein sequence ID" value="NMF07523.1"/>
    <property type="molecule type" value="Genomic_DNA"/>
</dbReference>
<proteinExistence type="predicted"/>
<protein>
    <submittedName>
        <fullName evidence="5">MarR family transcriptional regulator</fullName>
    </submittedName>
</protein>
<dbReference type="PROSITE" id="PS50995">
    <property type="entry name" value="HTH_MARR_2"/>
    <property type="match status" value="1"/>
</dbReference>
<dbReference type="AlphaFoldDB" id="A0A7X9ST32"/>
<evidence type="ECO:0000259" key="4">
    <source>
        <dbReference type="PROSITE" id="PS50995"/>
    </source>
</evidence>
<evidence type="ECO:0000256" key="2">
    <source>
        <dbReference type="ARBA" id="ARBA00023125"/>
    </source>
</evidence>
<organism evidence="5 6">
    <name type="scientific">Clostridium beijerinckii</name>
    <name type="common">Clostridium MP</name>
    <dbReference type="NCBI Taxonomy" id="1520"/>
    <lineage>
        <taxon>Bacteria</taxon>
        <taxon>Bacillati</taxon>
        <taxon>Bacillota</taxon>
        <taxon>Clostridia</taxon>
        <taxon>Eubacteriales</taxon>
        <taxon>Clostridiaceae</taxon>
        <taxon>Clostridium</taxon>
    </lineage>
</organism>
<dbReference type="SUPFAM" id="SSF46785">
    <property type="entry name" value="Winged helix' DNA-binding domain"/>
    <property type="match status" value="1"/>
</dbReference>
<dbReference type="InterPro" id="IPR036388">
    <property type="entry name" value="WH-like_DNA-bd_sf"/>
</dbReference>
<sequence length="157" mass="18764">MNEYYIQQIFSTVFYLSNKIQVQGDKMDERITVRQWMVLLTISHLPEDNASYSKIADKMGCTKQNVKHIIDSLQKKNYVLLEKNEKDKRAINIKITKECREIMGEYYEKGNKFLKDMFNNFEEKELENLWDLLKKIANYDGSNWTGYEERVNIWGRG</sequence>
<dbReference type="PRINTS" id="PR00598">
    <property type="entry name" value="HTHMARR"/>
</dbReference>
<accession>A0A7X9ST32</accession>
<keyword evidence="3" id="KW-0804">Transcription</keyword>
<dbReference type="GO" id="GO:0003677">
    <property type="term" value="F:DNA binding"/>
    <property type="evidence" value="ECO:0007669"/>
    <property type="project" value="UniProtKB-KW"/>
</dbReference>
<dbReference type="InterPro" id="IPR036390">
    <property type="entry name" value="WH_DNA-bd_sf"/>
</dbReference>
<dbReference type="InterPro" id="IPR000835">
    <property type="entry name" value="HTH_MarR-typ"/>
</dbReference>
<evidence type="ECO:0000256" key="3">
    <source>
        <dbReference type="ARBA" id="ARBA00023163"/>
    </source>
</evidence>
<keyword evidence="1" id="KW-0805">Transcription regulation</keyword>
<evidence type="ECO:0000256" key="1">
    <source>
        <dbReference type="ARBA" id="ARBA00023015"/>
    </source>
</evidence>
<dbReference type="Gene3D" id="1.10.10.10">
    <property type="entry name" value="Winged helix-like DNA-binding domain superfamily/Winged helix DNA-binding domain"/>
    <property type="match status" value="1"/>
</dbReference>
<name>A0A7X9ST32_CLOBE</name>
<reference evidence="5 6" key="1">
    <citation type="submission" date="2020-04" db="EMBL/GenBank/DDBJ databases">
        <authorList>
            <person name="Hitch T.C.A."/>
            <person name="Wylensek D."/>
            <person name="Clavel T."/>
        </authorList>
    </citation>
    <scope>NUCLEOTIDE SEQUENCE [LARGE SCALE GENOMIC DNA]</scope>
    <source>
        <strain evidence="5 6">WB01_NA02</strain>
    </source>
</reference>
<dbReference type="SMART" id="SM00347">
    <property type="entry name" value="HTH_MARR"/>
    <property type="match status" value="1"/>
</dbReference>
<dbReference type="Pfam" id="PF01047">
    <property type="entry name" value="MarR"/>
    <property type="match status" value="1"/>
</dbReference>
<feature type="domain" description="HTH marR-type" evidence="4">
    <location>
        <begin position="6"/>
        <end position="138"/>
    </location>
</feature>
<evidence type="ECO:0000313" key="5">
    <source>
        <dbReference type="EMBL" id="NMF07523.1"/>
    </source>
</evidence>
<gene>
    <name evidence="5" type="ORF">HF849_22850</name>
</gene>
<evidence type="ECO:0000313" key="6">
    <source>
        <dbReference type="Proteomes" id="UP000587880"/>
    </source>
</evidence>
<keyword evidence="2" id="KW-0238">DNA-binding</keyword>
<dbReference type="PANTHER" id="PTHR42756">
    <property type="entry name" value="TRANSCRIPTIONAL REGULATOR, MARR"/>
    <property type="match status" value="1"/>
</dbReference>